<dbReference type="EMBL" id="JAUYZG010000007">
    <property type="protein sequence ID" value="KAK2902971.1"/>
    <property type="molecule type" value="Genomic_DNA"/>
</dbReference>
<reference evidence="1" key="1">
    <citation type="submission" date="2023-08" db="EMBL/GenBank/DDBJ databases">
        <title>Chromosome-level Genome Assembly of mud carp (Cirrhinus molitorella).</title>
        <authorList>
            <person name="Liu H."/>
        </authorList>
    </citation>
    <scope>NUCLEOTIDE SEQUENCE</scope>
    <source>
        <strain evidence="1">Prfri</strain>
        <tissue evidence="1">Muscle</tissue>
    </source>
</reference>
<evidence type="ECO:0000313" key="2">
    <source>
        <dbReference type="Proteomes" id="UP001187343"/>
    </source>
</evidence>
<evidence type="ECO:0000313" key="1">
    <source>
        <dbReference type="EMBL" id="KAK2902971.1"/>
    </source>
</evidence>
<sequence length="154" mass="16897">MNGTVKDVGKHFSEFCLVLLGYGEAGKSSTGNTILGRQHSLHAYDSYGERALCLGTAHAEAALNETECPHCEDMSLVFLRSRAALFRARPRFSRPPALFLPGICEEKAVGQRTSALGCSGNQRSSLLRAALFFYVDQSRTLLCVVKGHGRFMRK</sequence>
<name>A0AA88Q065_9TELE</name>
<organism evidence="1 2">
    <name type="scientific">Cirrhinus molitorella</name>
    <name type="common">mud carp</name>
    <dbReference type="NCBI Taxonomy" id="172907"/>
    <lineage>
        <taxon>Eukaryota</taxon>
        <taxon>Metazoa</taxon>
        <taxon>Chordata</taxon>
        <taxon>Craniata</taxon>
        <taxon>Vertebrata</taxon>
        <taxon>Euteleostomi</taxon>
        <taxon>Actinopterygii</taxon>
        <taxon>Neopterygii</taxon>
        <taxon>Teleostei</taxon>
        <taxon>Ostariophysi</taxon>
        <taxon>Cypriniformes</taxon>
        <taxon>Cyprinidae</taxon>
        <taxon>Labeoninae</taxon>
        <taxon>Labeonini</taxon>
        <taxon>Cirrhinus</taxon>
    </lineage>
</organism>
<accession>A0AA88Q065</accession>
<proteinExistence type="predicted"/>
<protein>
    <recommendedName>
        <fullName evidence="3">AIG1-type G domain-containing protein</fullName>
    </recommendedName>
</protein>
<gene>
    <name evidence="1" type="ORF">Q8A67_007684</name>
</gene>
<dbReference type="Proteomes" id="UP001187343">
    <property type="component" value="Unassembled WGS sequence"/>
</dbReference>
<dbReference type="AlphaFoldDB" id="A0AA88Q065"/>
<comment type="caution">
    <text evidence="1">The sequence shown here is derived from an EMBL/GenBank/DDBJ whole genome shotgun (WGS) entry which is preliminary data.</text>
</comment>
<evidence type="ECO:0008006" key="3">
    <source>
        <dbReference type="Google" id="ProtNLM"/>
    </source>
</evidence>
<keyword evidence="2" id="KW-1185">Reference proteome</keyword>